<evidence type="ECO:0008006" key="3">
    <source>
        <dbReference type="Google" id="ProtNLM"/>
    </source>
</evidence>
<protein>
    <recommendedName>
        <fullName evidence="3">YubB ferredoxin-like domain-containing protein</fullName>
    </recommendedName>
</protein>
<dbReference type="EMBL" id="JAAHCF010000071">
    <property type="protein sequence ID" value="KAK8148832.1"/>
    <property type="molecule type" value="Genomic_DNA"/>
</dbReference>
<organism evidence="1 2">
    <name type="scientific">Beauveria asiatica</name>
    <dbReference type="NCBI Taxonomy" id="1069075"/>
    <lineage>
        <taxon>Eukaryota</taxon>
        <taxon>Fungi</taxon>
        <taxon>Dikarya</taxon>
        <taxon>Ascomycota</taxon>
        <taxon>Pezizomycotina</taxon>
        <taxon>Sordariomycetes</taxon>
        <taxon>Hypocreomycetidae</taxon>
        <taxon>Hypocreales</taxon>
        <taxon>Cordycipitaceae</taxon>
        <taxon>Beauveria</taxon>
    </lineage>
</organism>
<accession>A0AAW0S2U7</accession>
<keyword evidence="2" id="KW-1185">Reference proteome</keyword>
<dbReference type="AlphaFoldDB" id="A0AAW0S2U7"/>
<evidence type="ECO:0000313" key="1">
    <source>
        <dbReference type="EMBL" id="KAK8148832.1"/>
    </source>
</evidence>
<comment type="caution">
    <text evidence="1">The sequence shown here is derived from an EMBL/GenBank/DDBJ whole genome shotgun (WGS) entry which is preliminary data.</text>
</comment>
<evidence type="ECO:0000313" key="2">
    <source>
        <dbReference type="Proteomes" id="UP001397290"/>
    </source>
</evidence>
<proteinExistence type="predicted"/>
<name>A0AAW0S2U7_9HYPO</name>
<dbReference type="Proteomes" id="UP001397290">
    <property type="component" value="Unassembled WGS sequence"/>
</dbReference>
<gene>
    <name evidence="1" type="ORF">G3M48_009042</name>
</gene>
<sequence>MSAILLFCTANVPAQVINRLMEECAIPEDAANIFSLVRTPDQERLDEWKTEPPVQEFSTGFAAASDQELRSQIRHLIQRSTGGASTSLAGDWMAVLDDQSEAQSAVVLHYSYPQDLWDEPIVGPAEVSEGTIWWKWRVPFKAAWTVFNAVGSCGYDGIELYSRDEYRDAEGVLQTEIPDMILMGEMEDPRES</sequence>
<reference evidence="1 2" key="1">
    <citation type="submission" date="2020-02" db="EMBL/GenBank/DDBJ databases">
        <title>Comparative genomics of the hypocrealean fungal genus Beauvera.</title>
        <authorList>
            <person name="Showalter D.N."/>
            <person name="Bushley K.E."/>
            <person name="Rehner S.A."/>
        </authorList>
    </citation>
    <scope>NUCLEOTIDE SEQUENCE [LARGE SCALE GENOMIC DNA]</scope>
    <source>
        <strain evidence="1 2">ARSEF4384</strain>
    </source>
</reference>